<reference evidence="3 4" key="1">
    <citation type="journal article" date="2016" name="Mol. Biol. Evol.">
        <title>Comparative Genomics of Early-Diverging Mushroom-Forming Fungi Provides Insights into the Origins of Lignocellulose Decay Capabilities.</title>
        <authorList>
            <person name="Nagy L.G."/>
            <person name="Riley R."/>
            <person name="Tritt A."/>
            <person name="Adam C."/>
            <person name="Daum C."/>
            <person name="Floudas D."/>
            <person name="Sun H."/>
            <person name="Yadav J.S."/>
            <person name="Pangilinan J."/>
            <person name="Larsson K.H."/>
            <person name="Matsuura K."/>
            <person name="Barry K."/>
            <person name="Labutti K."/>
            <person name="Kuo R."/>
            <person name="Ohm R.A."/>
            <person name="Bhattacharya S.S."/>
            <person name="Shirouzu T."/>
            <person name="Yoshinaga Y."/>
            <person name="Martin F.M."/>
            <person name="Grigoriev I.V."/>
            <person name="Hibbett D.S."/>
        </authorList>
    </citation>
    <scope>NUCLEOTIDE SEQUENCE [LARGE SCALE GENOMIC DNA]</scope>
    <source>
        <strain evidence="3 4">HHB12029</strain>
    </source>
</reference>
<evidence type="ECO:0000256" key="2">
    <source>
        <dbReference type="SAM" id="Phobius"/>
    </source>
</evidence>
<evidence type="ECO:0000313" key="3">
    <source>
        <dbReference type="EMBL" id="KZV86265.1"/>
    </source>
</evidence>
<dbReference type="AlphaFoldDB" id="A0A165E7X1"/>
<dbReference type="Proteomes" id="UP000077266">
    <property type="component" value="Unassembled WGS sequence"/>
</dbReference>
<keyword evidence="4" id="KW-1185">Reference proteome</keyword>
<proteinExistence type="predicted"/>
<organism evidence="3 4">
    <name type="scientific">Exidia glandulosa HHB12029</name>
    <dbReference type="NCBI Taxonomy" id="1314781"/>
    <lineage>
        <taxon>Eukaryota</taxon>
        <taxon>Fungi</taxon>
        <taxon>Dikarya</taxon>
        <taxon>Basidiomycota</taxon>
        <taxon>Agaricomycotina</taxon>
        <taxon>Agaricomycetes</taxon>
        <taxon>Auriculariales</taxon>
        <taxon>Exidiaceae</taxon>
        <taxon>Exidia</taxon>
    </lineage>
</organism>
<gene>
    <name evidence="3" type="ORF">EXIGLDRAFT_840896</name>
</gene>
<sequence>MRLPFILQSRRGGSYQTNKRAEGVHVRVRDVAANGYDSDVGGKKSTTVTVSGEQDGGGVFESGAGQDQQVEIVSSRCISTNSSIHEVYFLLGDEDSVADVAERVKASCSAIVSPAVVLNYNYTSGSDIEISSESWGVVEWYRGSTFALALEGYNSTDTLINISPTLDSPFFTCLNTTISTNLPLLPLSNPIILKSHSGWHPNPHSSKGGEIIVICFLSILFGPFALMLLAIVLLGTVTVVCCCLEMCCTCCGLVSWSESDVTASVETPKPKPKPLVTTPPKRTSAMEHDPEKGGYNLKDSSYAGNSLRFPPDAVIAHTRSVQDWDTFRLLTGSHYHYDDSIMARAYHTSQISRSSNVNNDNIQTMPPKRLTLSEAKSVLVTRTSTTATESEGDKNPFADSDSADSVADSINEAPPRLSED</sequence>
<evidence type="ECO:0000256" key="1">
    <source>
        <dbReference type="SAM" id="MobiDB-lite"/>
    </source>
</evidence>
<feature type="compositionally biased region" description="Low complexity" evidence="1">
    <location>
        <begin position="274"/>
        <end position="283"/>
    </location>
</feature>
<feature type="region of interest" description="Disordered" evidence="1">
    <location>
        <begin position="381"/>
        <end position="420"/>
    </location>
</feature>
<dbReference type="OrthoDB" id="3365917at2759"/>
<accession>A0A165E7X1</accession>
<name>A0A165E7X1_EXIGL</name>
<keyword evidence="2" id="KW-0812">Transmembrane</keyword>
<feature type="transmembrane region" description="Helical" evidence="2">
    <location>
        <begin position="211"/>
        <end position="240"/>
    </location>
</feature>
<feature type="compositionally biased region" description="Low complexity" evidence="1">
    <location>
        <begin position="398"/>
        <end position="409"/>
    </location>
</feature>
<keyword evidence="2" id="KW-0472">Membrane</keyword>
<dbReference type="EMBL" id="KV426161">
    <property type="protein sequence ID" value="KZV86265.1"/>
    <property type="molecule type" value="Genomic_DNA"/>
</dbReference>
<dbReference type="InParanoid" id="A0A165E7X1"/>
<evidence type="ECO:0000313" key="4">
    <source>
        <dbReference type="Proteomes" id="UP000077266"/>
    </source>
</evidence>
<keyword evidence="2" id="KW-1133">Transmembrane helix</keyword>
<feature type="region of interest" description="Disordered" evidence="1">
    <location>
        <begin position="264"/>
        <end position="297"/>
    </location>
</feature>
<protein>
    <submittedName>
        <fullName evidence="3">Uncharacterized protein</fullName>
    </submittedName>
</protein>